<dbReference type="RefSeq" id="WP_186775834.1">
    <property type="nucleotide sequence ID" value="NZ_SJPW01000008.1"/>
</dbReference>
<evidence type="ECO:0000313" key="3">
    <source>
        <dbReference type="EMBL" id="TWU46158.1"/>
    </source>
</evidence>
<keyword evidence="2" id="KW-0812">Transmembrane</keyword>
<name>A0A5C6EB98_9BACT</name>
<evidence type="ECO:0000256" key="2">
    <source>
        <dbReference type="SAM" id="Phobius"/>
    </source>
</evidence>
<comment type="caution">
    <text evidence="3">The sequence shown here is derived from an EMBL/GenBank/DDBJ whole genome shotgun (WGS) entry which is preliminary data.</text>
</comment>
<keyword evidence="2" id="KW-0472">Membrane</keyword>
<evidence type="ECO:0000256" key="1">
    <source>
        <dbReference type="SAM" id="MobiDB-lite"/>
    </source>
</evidence>
<feature type="transmembrane region" description="Helical" evidence="2">
    <location>
        <begin position="102"/>
        <end position="124"/>
    </location>
</feature>
<gene>
    <name evidence="3" type="ORF">Poly51_55530</name>
</gene>
<sequence length="272" mass="30101">MNCDECQKRLDLYVLGDLDPSATDSVTEHLQTGCVACCEQLALIVDSIDCLIESAELMSPPTDTWNRIADSLDSDESPLANLHNADGHAQLRQPSQIDLKQVAFGLLAIACGFALMMLTLRTLIDRPASNAIDQPLANRDGRTHLPSNQFGDPSPTNVQNSLRQVSFREPSQSRHVAGSMFIDFEARQIHVHVHMQKPHHYVVWFITVDDEWIPGGQLDSLDDDNYGKVLNIPTTDRPIVYAAITIESANVKSERDIALVSDKVNDLMGKSL</sequence>
<dbReference type="AlphaFoldDB" id="A0A5C6EB98"/>
<protein>
    <submittedName>
        <fullName evidence="3">Uncharacterized protein</fullName>
    </submittedName>
</protein>
<proteinExistence type="predicted"/>
<feature type="region of interest" description="Disordered" evidence="1">
    <location>
        <begin position="134"/>
        <end position="159"/>
    </location>
</feature>
<keyword evidence="4" id="KW-1185">Reference proteome</keyword>
<dbReference type="Proteomes" id="UP000318288">
    <property type="component" value="Unassembled WGS sequence"/>
</dbReference>
<evidence type="ECO:0000313" key="4">
    <source>
        <dbReference type="Proteomes" id="UP000318288"/>
    </source>
</evidence>
<reference evidence="3 4" key="1">
    <citation type="submission" date="2019-02" db="EMBL/GenBank/DDBJ databases">
        <title>Deep-cultivation of Planctomycetes and their phenomic and genomic characterization uncovers novel biology.</title>
        <authorList>
            <person name="Wiegand S."/>
            <person name="Jogler M."/>
            <person name="Boedeker C."/>
            <person name="Pinto D."/>
            <person name="Vollmers J."/>
            <person name="Rivas-Marin E."/>
            <person name="Kohn T."/>
            <person name="Peeters S.H."/>
            <person name="Heuer A."/>
            <person name="Rast P."/>
            <person name="Oberbeckmann S."/>
            <person name="Bunk B."/>
            <person name="Jeske O."/>
            <person name="Meyerdierks A."/>
            <person name="Storesund J.E."/>
            <person name="Kallscheuer N."/>
            <person name="Luecker S."/>
            <person name="Lage O.M."/>
            <person name="Pohl T."/>
            <person name="Merkel B.J."/>
            <person name="Hornburger P."/>
            <person name="Mueller R.-W."/>
            <person name="Bruemmer F."/>
            <person name="Labrenz M."/>
            <person name="Spormann A.M."/>
            <person name="Op Den Camp H."/>
            <person name="Overmann J."/>
            <person name="Amann R."/>
            <person name="Jetten M.S.M."/>
            <person name="Mascher T."/>
            <person name="Medema M.H."/>
            <person name="Devos D.P."/>
            <person name="Kaster A.-K."/>
            <person name="Ovreas L."/>
            <person name="Rohde M."/>
            <person name="Galperin M.Y."/>
            <person name="Jogler C."/>
        </authorList>
    </citation>
    <scope>NUCLEOTIDE SEQUENCE [LARGE SCALE GENOMIC DNA]</scope>
    <source>
        <strain evidence="3 4">Poly51</strain>
    </source>
</reference>
<organism evidence="3 4">
    <name type="scientific">Rubripirellula tenax</name>
    <dbReference type="NCBI Taxonomy" id="2528015"/>
    <lineage>
        <taxon>Bacteria</taxon>
        <taxon>Pseudomonadati</taxon>
        <taxon>Planctomycetota</taxon>
        <taxon>Planctomycetia</taxon>
        <taxon>Pirellulales</taxon>
        <taxon>Pirellulaceae</taxon>
        <taxon>Rubripirellula</taxon>
    </lineage>
</organism>
<accession>A0A5C6EB98</accession>
<keyword evidence="2" id="KW-1133">Transmembrane helix</keyword>
<dbReference type="EMBL" id="SJPW01000008">
    <property type="protein sequence ID" value="TWU46158.1"/>
    <property type="molecule type" value="Genomic_DNA"/>
</dbReference>
<feature type="compositionally biased region" description="Polar residues" evidence="1">
    <location>
        <begin position="145"/>
        <end position="159"/>
    </location>
</feature>